<name>A0A1D1VZU5_RAMVA</name>
<protein>
    <submittedName>
        <fullName evidence="1">Uncharacterized protein</fullName>
    </submittedName>
</protein>
<evidence type="ECO:0000313" key="1">
    <source>
        <dbReference type="EMBL" id="GAV06902.1"/>
    </source>
</evidence>
<gene>
    <name evidence="1" type="primary">RvY_16813</name>
    <name evidence="1" type="synonym">RvY_16813.1</name>
    <name evidence="1" type="ORF">RvY_16813-1</name>
</gene>
<reference evidence="1 2" key="1">
    <citation type="journal article" date="2016" name="Nat. Commun.">
        <title>Extremotolerant tardigrade genome and improved radiotolerance of human cultured cells by tardigrade-unique protein.</title>
        <authorList>
            <person name="Hashimoto T."/>
            <person name="Horikawa D.D."/>
            <person name="Saito Y."/>
            <person name="Kuwahara H."/>
            <person name="Kozuka-Hata H."/>
            <person name="Shin-I T."/>
            <person name="Minakuchi Y."/>
            <person name="Ohishi K."/>
            <person name="Motoyama A."/>
            <person name="Aizu T."/>
            <person name="Enomoto A."/>
            <person name="Kondo K."/>
            <person name="Tanaka S."/>
            <person name="Hara Y."/>
            <person name="Koshikawa S."/>
            <person name="Sagara H."/>
            <person name="Miura T."/>
            <person name="Yokobori S."/>
            <person name="Miyagawa K."/>
            <person name="Suzuki Y."/>
            <person name="Kubo T."/>
            <person name="Oyama M."/>
            <person name="Kohara Y."/>
            <person name="Fujiyama A."/>
            <person name="Arakawa K."/>
            <person name="Katayama T."/>
            <person name="Toyoda A."/>
            <person name="Kunieda T."/>
        </authorList>
    </citation>
    <scope>NUCLEOTIDE SEQUENCE [LARGE SCALE GENOMIC DNA]</scope>
    <source>
        <strain evidence="1 2">YOKOZUNA-1</strain>
    </source>
</reference>
<evidence type="ECO:0000313" key="2">
    <source>
        <dbReference type="Proteomes" id="UP000186922"/>
    </source>
</evidence>
<dbReference type="AlphaFoldDB" id="A0A1D1VZU5"/>
<keyword evidence="2" id="KW-1185">Reference proteome</keyword>
<organism evidence="1 2">
    <name type="scientific">Ramazzottius varieornatus</name>
    <name type="common">Water bear</name>
    <name type="synonym">Tardigrade</name>
    <dbReference type="NCBI Taxonomy" id="947166"/>
    <lineage>
        <taxon>Eukaryota</taxon>
        <taxon>Metazoa</taxon>
        <taxon>Ecdysozoa</taxon>
        <taxon>Tardigrada</taxon>
        <taxon>Eutardigrada</taxon>
        <taxon>Parachela</taxon>
        <taxon>Hypsibioidea</taxon>
        <taxon>Ramazzottiidae</taxon>
        <taxon>Ramazzottius</taxon>
    </lineage>
</organism>
<accession>A0A1D1VZU5</accession>
<dbReference type="EMBL" id="BDGG01000014">
    <property type="protein sequence ID" value="GAV06902.1"/>
    <property type="molecule type" value="Genomic_DNA"/>
</dbReference>
<comment type="caution">
    <text evidence="1">The sequence shown here is derived from an EMBL/GenBank/DDBJ whole genome shotgun (WGS) entry which is preliminary data.</text>
</comment>
<sequence>MVSAAAVSKSAGSAWPYLPEVSSPKPSPFMPKLPAIAPPVSPQVLPPVPTVSYPQPRHVAGLPFPVRRAAPYAYLSALRAHPARQFATPHYVATVVKKTAAEGSFEKTVVSKSLS</sequence>
<dbReference type="Proteomes" id="UP000186922">
    <property type="component" value="Unassembled WGS sequence"/>
</dbReference>
<proteinExistence type="predicted"/>